<evidence type="ECO:0000256" key="5">
    <source>
        <dbReference type="ARBA" id="ARBA00022833"/>
    </source>
</evidence>
<evidence type="ECO:0000259" key="12">
    <source>
        <dbReference type="PROSITE" id="PS50880"/>
    </source>
</evidence>
<evidence type="ECO:0000256" key="8">
    <source>
        <dbReference type="ARBA" id="ARBA00023125"/>
    </source>
</evidence>
<evidence type="ECO:0000313" key="15">
    <source>
        <dbReference type="Proteomes" id="UP000002072"/>
    </source>
</evidence>
<dbReference type="eggNOG" id="COG0550">
    <property type="taxonomic scope" value="Bacteria"/>
</dbReference>
<dbReference type="EC" id="5.6.2.1" evidence="10"/>
<dbReference type="PRINTS" id="PR00417">
    <property type="entry name" value="PRTPISMRASEI"/>
</dbReference>
<evidence type="ECO:0000256" key="3">
    <source>
        <dbReference type="ARBA" id="ARBA00022723"/>
    </source>
</evidence>
<dbReference type="CDD" id="cd03363">
    <property type="entry name" value="TOPRIM_TopoIA_TopoI"/>
    <property type="match status" value="1"/>
</dbReference>
<dbReference type="HOGENOM" id="CLU_002929_4_2_0"/>
<dbReference type="InterPro" id="IPR028612">
    <property type="entry name" value="Topoisom_1_IA"/>
</dbReference>
<feature type="active site" description="O-(5'-phospho-DNA)-tyrosine intermediate" evidence="10">
    <location>
        <position position="294"/>
    </location>
</feature>
<dbReference type="InterPro" id="IPR013825">
    <property type="entry name" value="Topo_IA_cen_sub2"/>
</dbReference>
<dbReference type="PANTHER" id="PTHR42785">
    <property type="entry name" value="DNA TOPOISOMERASE, TYPE IA, CORE"/>
    <property type="match status" value="1"/>
</dbReference>
<dbReference type="PANTHER" id="PTHR42785:SF1">
    <property type="entry name" value="DNA TOPOISOMERASE"/>
    <property type="match status" value="1"/>
</dbReference>
<protein>
    <recommendedName>
        <fullName evidence="10">DNA topoisomerase 1</fullName>
        <ecNumber evidence="10">5.6.2.1</ecNumber>
    </recommendedName>
    <alternativeName>
        <fullName evidence="10">DNA topoisomerase I</fullName>
    </alternativeName>
</protein>
<dbReference type="EMBL" id="CP001779">
    <property type="protein sequence ID" value="ACZ00915.1"/>
    <property type="molecule type" value="Genomic_DNA"/>
</dbReference>
<dbReference type="CDD" id="cd00186">
    <property type="entry name" value="TOP1Ac"/>
    <property type="match status" value="1"/>
</dbReference>
<keyword evidence="9 10" id="KW-0413">Isomerase</keyword>
<evidence type="ECO:0000256" key="10">
    <source>
        <dbReference type="HAMAP-Rule" id="MF_00952"/>
    </source>
</evidence>
<dbReference type="InterPro" id="IPR000380">
    <property type="entry name" value="Topo_IA"/>
</dbReference>
<dbReference type="InterPro" id="IPR023405">
    <property type="entry name" value="Topo_IA_core_domain"/>
</dbReference>
<feature type="site" description="Interaction with DNA" evidence="10">
    <location>
        <position position="154"/>
    </location>
</feature>
<dbReference type="InterPro" id="IPR003601">
    <property type="entry name" value="Topo_IA_2"/>
</dbReference>
<dbReference type="PROSITE" id="PS00396">
    <property type="entry name" value="TOPO_IA_1"/>
    <property type="match status" value="1"/>
</dbReference>
<dbReference type="STRING" id="519441.Smon_0434"/>
<dbReference type="GeneID" id="29672910"/>
<dbReference type="Pfam" id="PF01751">
    <property type="entry name" value="Toprim"/>
    <property type="match status" value="1"/>
</dbReference>
<dbReference type="InterPro" id="IPR006171">
    <property type="entry name" value="TOPRIM_dom"/>
</dbReference>
<accession>D1AX89</accession>
<proteinExistence type="inferred from homology"/>
<keyword evidence="8 10" id="KW-0238">DNA-binding</keyword>
<evidence type="ECO:0000256" key="11">
    <source>
        <dbReference type="SAM" id="MobiDB-lite"/>
    </source>
</evidence>
<dbReference type="InterPro" id="IPR003602">
    <property type="entry name" value="Topo_IA_DNA-bd_dom"/>
</dbReference>
<dbReference type="Gene3D" id="1.10.290.10">
    <property type="entry name" value="Topoisomerase I, domain 4"/>
    <property type="match status" value="1"/>
</dbReference>
<evidence type="ECO:0000256" key="2">
    <source>
        <dbReference type="ARBA" id="ARBA00009446"/>
    </source>
</evidence>
<feature type="site" description="Interaction with DNA" evidence="10">
    <location>
        <position position="139"/>
    </location>
</feature>
<dbReference type="InterPro" id="IPR013498">
    <property type="entry name" value="Topo_IA_Znf"/>
</dbReference>
<evidence type="ECO:0000256" key="6">
    <source>
        <dbReference type="ARBA" id="ARBA00022842"/>
    </source>
</evidence>
<dbReference type="RefSeq" id="WP_012858472.1">
    <property type="nucleotide sequence ID" value="NC_013515.1"/>
</dbReference>
<keyword evidence="7 10" id="KW-0799">Topoisomerase</keyword>
<dbReference type="HAMAP" id="MF_00952">
    <property type="entry name" value="Topoisom_1_prok"/>
    <property type="match status" value="1"/>
</dbReference>
<keyword evidence="3" id="KW-0479">Metal-binding</keyword>
<dbReference type="InterPro" id="IPR034149">
    <property type="entry name" value="TOPRIM_TopoI"/>
</dbReference>
<dbReference type="InterPro" id="IPR013497">
    <property type="entry name" value="Topo_IA_cen"/>
</dbReference>
<comment type="similarity">
    <text evidence="2 10">Belongs to the type IA topoisomerase family.</text>
</comment>
<evidence type="ECO:0000256" key="7">
    <source>
        <dbReference type="ARBA" id="ARBA00023029"/>
    </source>
</evidence>
<feature type="region of interest" description="Disordered" evidence="11">
    <location>
        <begin position="747"/>
        <end position="768"/>
    </location>
</feature>
<evidence type="ECO:0000256" key="9">
    <source>
        <dbReference type="ARBA" id="ARBA00023235"/>
    </source>
</evidence>
<feature type="region of interest" description="Interaction with DNA" evidence="10">
    <location>
        <begin position="162"/>
        <end position="167"/>
    </location>
</feature>
<feature type="site" description="Interaction with DNA" evidence="10">
    <location>
        <position position="296"/>
    </location>
</feature>
<comment type="caution">
    <text evidence="10">Lacks conserved residue(s) required for the propagation of feature annotation.</text>
</comment>
<dbReference type="GO" id="GO:0008270">
    <property type="term" value="F:zinc ion binding"/>
    <property type="evidence" value="ECO:0007669"/>
    <property type="project" value="UniProtKB-KW"/>
</dbReference>
<dbReference type="OrthoDB" id="9804262at2"/>
<dbReference type="InterPro" id="IPR013824">
    <property type="entry name" value="Topo_IA_cen_sub1"/>
</dbReference>
<reference evidence="14 15" key="1">
    <citation type="journal article" date="2009" name="Stand. Genomic Sci.">
        <title>Complete genome sequence of Streptobacillus moniliformis type strain (9901T).</title>
        <authorList>
            <person name="Nolan M."/>
            <person name="Gronow S."/>
            <person name="Lapidus A."/>
            <person name="Ivanova N."/>
            <person name="Copeland A."/>
            <person name="Lucas S."/>
            <person name="Del Rio T.G."/>
            <person name="Chen F."/>
            <person name="Tice H."/>
            <person name="Pitluck S."/>
            <person name="Cheng J.F."/>
            <person name="Sims D."/>
            <person name="Meincke L."/>
            <person name="Bruce D."/>
            <person name="Goodwin L."/>
            <person name="Brettin T."/>
            <person name="Han C."/>
            <person name="Detter J.C."/>
            <person name="Ovchinikova G."/>
            <person name="Pati A."/>
            <person name="Mavromatis K."/>
            <person name="Mikhailova N."/>
            <person name="Chen A."/>
            <person name="Palaniappan K."/>
            <person name="Land M."/>
            <person name="Hauser L."/>
            <person name="Chang Y.J."/>
            <person name="Jeffries C.D."/>
            <person name="Rohde M."/>
            <person name="Sproer C."/>
            <person name="Goker M."/>
            <person name="Bristow J."/>
            <person name="Eisen J.A."/>
            <person name="Markowitz V."/>
            <person name="Hugenholtz P."/>
            <person name="Kyrpides N.C."/>
            <person name="Klenk H.P."/>
            <person name="Chain P."/>
        </authorList>
    </citation>
    <scope>NUCLEOTIDE SEQUENCE [LARGE SCALE GENOMIC DNA]</scope>
    <source>
        <strain evidence="15">ATCC 14647 / DSM 12112 / NCTC 10651 / 9901</strain>
    </source>
</reference>
<keyword evidence="6" id="KW-0460">Magnesium</keyword>
<dbReference type="Gene3D" id="1.10.460.10">
    <property type="entry name" value="Topoisomerase I, domain 2"/>
    <property type="match status" value="1"/>
</dbReference>
<feature type="site" description="Interaction with DNA" evidence="10">
    <location>
        <position position="142"/>
    </location>
</feature>
<feature type="site" description="Interaction with DNA" evidence="10">
    <location>
        <position position="138"/>
    </location>
</feature>
<dbReference type="InterPro" id="IPR023406">
    <property type="entry name" value="Topo_IA_AS"/>
</dbReference>
<dbReference type="NCBIfam" id="TIGR01051">
    <property type="entry name" value="topA_bact"/>
    <property type="match status" value="1"/>
</dbReference>
<dbReference type="GO" id="GO:0003917">
    <property type="term" value="F:DNA topoisomerase type I (single strand cut, ATP-independent) activity"/>
    <property type="evidence" value="ECO:0007669"/>
    <property type="project" value="UniProtKB-UniRule"/>
</dbReference>
<evidence type="ECO:0000256" key="1">
    <source>
        <dbReference type="ARBA" id="ARBA00000213"/>
    </source>
</evidence>
<sequence>MAKNLVIVESPSKAKTIEKILGSNYEVLASVGHCIDLPKSKIGIDIQNDFKPDYKIIKGKKDILEKLKEKSKKANKVFLASDLDREGEAIAWHISKYINQDSKVKRIEFNEITKTAISNAIRNPRDIDTNLVNSQQARRLLDRIVGYKISPLLWPIVGKKASAGRVQSVSLKLICDLEEEIKNFISQKYYEIDILINKEIKLNLSEIDGEKIDKIFDEKIFKKAFSDLENSEVMVDEIKISKKSQKPPVVFKTSTLQQLASSYLGFNATKTMRVAQRLYEGLNIEGESKGLITYMRTDSIRVSEEAKFEAKKYIEKKYGKEYVGNYYISDKKNIQDAHEGIRPTDINMSPEKIEKYLTNDEYKLYKLIWDRFLVSQFANVKYDQMQIVASKDKYVFKGNINRITFDGYYKIFKSEDMIQTEDFPELKEKHEYKIDEILTKTGDTKPPARYSEATLIKKLESLGIGRPSTYASIIDAIKEKKYVDIVEKRLVPTIFGKEVKILLENNFKNIMNIKFTASMESKLDDVATGKTFWVDLLKEFYNHLLDEMDVYKQKVDELKNRVIYTDMECSNGKGKMILKSGSFGKYIVCEFDSSEKISIQGIELTEEDLNKDVVQIKDKVEKLMEIRKGLKTDMLTPNGSKYLLKIGRFGEYLESEDYENDKLRKTLTKDLKLKIKKGTLKPVDGVYLLREYFEKLDNENEKILELAGKCEKCGSEFNIKIGRFGKFLACSGYPQCENIKKIPKSDNAKKRVTKNKAKAKTTKKNKKK</sequence>
<evidence type="ECO:0000313" key="14">
    <source>
        <dbReference type="EMBL" id="ACZ00915.1"/>
    </source>
</evidence>
<dbReference type="SMART" id="SM00436">
    <property type="entry name" value="TOP1Bc"/>
    <property type="match status" value="1"/>
</dbReference>
<evidence type="ECO:0000259" key="13">
    <source>
        <dbReference type="PROSITE" id="PS52039"/>
    </source>
</evidence>
<dbReference type="SUPFAM" id="SSF57783">
    <property type="entry name" value="Zinc beta-ribbon"/>
    <property type="match status" value="1"/>
</dbReference>
<gene>
    <name evidence="10" type="primary">topA</name>
    <name evidence="14" type="ordered locus">Smon_0434</name>
</gene>
<keyword evidence="15" id="KW-1185">Reference proteome</keyword>
<dbReference type="Pfam" id="PF01131">
    <property type="entry name" value="Topoisom_bac"/>
    <property type="match status" value="1"/>
</dbReference>
<dbReference type="AlphaFoldDB" id="D1AX89"/>
<dbReference type="Proteomes" id="UP000002072">
    <property type="component" value="Chromosome"/>
</dbReference>
<keyword evidence="4" id="KW-0863">Zinc-finger</keyword>
<feature type="domain" description="Topo IA-type catalytic" evidence="13">
    <location>
        <begin position="128"/>
        <end position="548"/>
    </location>
</feature>
<dbReference type="PROSITE" id="PS50880">
    <property type="entry name" value="TOPRIM"/>
    <property type="match status" value="1"/>
</dbReference>
<comment type="catalytic activity">
    <reaction evidence="1 10">
        <text>ATP-independent breakage of single-stranded DNA, followed by passage and rejoining.</text>
        <dbReference type="EC" id="5.6.2.1"/>
    </reaction>
</comment>
<dbReference type="SMART" id="SM00493">
    <property type="entry name" value="TOPRIM"/>
    <property type="match status" value="1"/>
</dbReference>
<dbReference type="SMART" id="SM00437">
    <property type="entry name" value="TOP1Ac"/>
    <property type="match status" value="1"/>
</dbReference>
<dbReference type="GO" id="GO:0006265">
    <property type="term" value="P:DNA topological change"/>
    <property type="evidence" value="ECO:0007669"/>
    <property type="project" value="UniProtKB-UniRule"/>
</dbReference>
<dbReference type="Pfam" id="PF01396">
    <property type="entry name" value="Zn_ribbon_Top1"/>
    <property type="match status" value="2"/>
</dbReference>
<dbReference type="InterPro" id="IPR013826">
    <property type="entry name" value="Topo_IA_cen_sub3"/>
</dbReference>
<feature type="site" description="Interaction with DNA" evidence="10">
    <location>
        <position position="147"/>
    </location>
</feature>
<dbReference type="InterPro" id="IPR005733">
    <property type="entry name" value="TopoI_bac-type"/>
</dbReference>
<dbReference type="Gene3D" id="3.40.50.140">
    <property type="match status" value="1"/>
</dbReference>
<dbReference type="GO" id="GO:0005694">
    <property type="term" value="C:chromosome"/>
    <property type="evidence" value="ECO:0007669"/>
    <property type="project" value="InterPro"/>
</dbReference>
<dbReference type="PROSITE" id="PS52039">
    <property type="entry name" value="TOPO_IA_2"/>
    <property type="match status" value="1"/>
</dbReference>
<organism evidence="14 15">
    <name type="scientific">Streptobacillus moniliformis (strain ATCC 14647 / DSM 12112 / NCTC 10651 / 9901)</name>
    <dbReference type="NCBI Taxonomy" id="519441"/>
    <lineage>
        <taxon>Bacteria</taxon>
        <taxon>Fusobacteriati</taxon>
        <taxon>Fusobacteriota</taxon>
        <taxon>Fusobacteriia</taxon>
        <taxon>Fusobacteriales</taxon>
        <taxon>Leptotrichiaceae</taxon>
        <taxon>Streptobacillus</taxon>
    </lineage>
</organism>
<keyword evidence="5" id="KW-0862">Zinc</keyword>
<name>D1AX89_STRM9</name>
<feature type="compositionally biased region" description="Basic residues" evidence="11">
    <location>
        <begin position="750"/>
        <end position="768"/>
    </location>
</feature>
<comment type="function">
    <text evidence="10">Releases the supercoiling and torsional tension of DNA, which is introduced during the DNA replication and transcription, by transiently cleaving and rejoining one strand of the DNA duplex. Introduces a single-strand break via transesterification at a target site in duplex DNA. The scissile phosphodiester is attacked by the catalytic tyrosine of the enzyme, resulting in the formation of a DNA-(5'-phosphotyrosyl)-enzyme intermediate and the expulsion of a 3'-OH DNA strand. The free DNA strand then undergoes passage around the unbroken strand, thus removing DNA supercoils. Finally, in the religation step, the DNA 3'-OH attacks the covalent intermediate to expel the active-site tyrosine and restore the DNA phosphodiester backbone.</text>
</comment>
<dbReference type="Gene3D" id="3.30.65.10">
    <property type="entry name" value="Bacterial Topoisomerase I, domain 1"/>
    <property type="match status" value="1"/>
</dbReference>
<evidence type="ECO:0000256" key="4">
    <source>
        <dbReference type="ARBA" id="ARBA00022771"/>
    </source>
</evidence>
<dbReference type="SUPFAM" id="SSF56712">
    <property type="entry name" value="Prokaryotic type I DNA topoisomerase"/>
    <property type="match status" value="1"/>
</dbReference>
<comment type="subunit">
    <text evidence="10">Monomer.</text>
</comment>
<feature type="site" description="Interaction with DNA" evidence="10">
    <location>
        <position position="33"/>
    </location>
</feature>
<feature type="domain" description="Toprim" evidence="12">
    <location>
        <begin position="3"/>
        <end position="112"/>
    </location>
</feature>
<dbReference type="Gene3D" id="2.70.20.10">
    <property type="entry name" value="Topoisomerase I, domain 3"/>
    <property type="match status" value="1"/>
</dbReference>
<dbReference type="GO" id="GO:0003677">
    <property type="term" value="F:DNA binding"/>
    <property type="evidence" value="ECO:0007669"/>
    <property type="project" value="UniProtKB-KW"/>
</dbReference>
<dbReference type="KEGG" id="smf:Smon_0434"/>